<proteinExistence type="predicted"/>
<name>A0A517W164_9PLAN</name>
<keyword evidence="1" id="KW-0812">Transmembrane</keyword>
<reference evidence="2 3" key="1">
    <citation type="submission" date="2019-03" db="EMBL/GenBank/DDBJ databases">
        <title>Deep-cultivation of Planctomycetes and their phenomic and genomic characterization uncovers novel biology.</title>
        <authorList>
            <person name="Wiegand S."/>
            <person name="Jogler M."/>
            <person name="Boedeker C."/>
            <person name="Pinto D."/>
            <person name="Vollmers J."/>
            <person name="Rivas-Marin E."/>
            <person name="Kohn T."/>
            <person name="Peeters S.H."/>
            <person name="Heuer A."/>
            <person name="Rast P."/>
            <person name="Oberbeckmann S."/>
            <person name="Bunk B."/>
            <person name="Jeske O."/>
            <person name="Meyerdierks A."/>
            <person name="Storesund J.E."/>
            <person name="Kallscheuer N."/>
            <person name="Luecker S."/>
            <person name="Lage O.M."/>
            <person name="Pohl T."/>
            <person name="Merkel B.J."/>
            <person name="Hornburger P."/>
            <person name="Mueller R.-W."/>
            <person name="Bruemmer F."/>
            <person name="Labrenz M."/>
            <person name="Spormann A.M."/>
            <person name="Op den Camp H."/>
            <person name="Overmann J."/>
            <person name="Amann R."/>
            <person name="Jetten M.S.M."/>
            <person name="Mascher T."/>
            <person name="Medema M.H."/>
            <person name="Devos D.P."/>
            <person name="Kaster A.-K."/>
            <person name="Ovreas L."/>
            <person name="Rohde M."/>
            <person name="Galperin M.Y."/>
            <person name="Jogler C."/>
        </authorList>
    </citation>
    <scope>NUCLEOTIDE SEQUENCE [LARGE SCALE GENOMIC DNA]</scope>
    <source>
        <strain evidence="2 3">V144</strain>
    </source>
</reference>
<accession>A0A517W164</accession>
<keyword evidence="1" id="KW-1133">Transmembrane helix</keyword>
<dbReference type="Proteomes" id="UP000318704">
    <property type="component" value="Chromosome"/>
</dbReference>
<evidence type="ECO:0000313" key="2">
    <source>
        <dbReference type="EMBL" id="QDT98976.1"/>
    </source>
</evidence>
<dbReference type="RefSeq" id="WP_144988073.1">
    <property type="nucleotide sequence ID" value="NZ_CP037920.1"/>
</dbReference>
<dbReference type="KEGG" id="gaw:V144x_44860"/>
<gene>
    <name evidence="2" type="ORF">V144x_44860</name>
</gene>
<protein>
    <submittedName>
        <fullName evidence="2">Uncharacterized protein</fullName>
    </submittedName>
</protein>
<feature type="transmembrane region" description="Helical" evidence="1">
    <location>
        <begin position="355"/>
        <end position="377"/>
    </location>
</feature>
<dbReference type="AlphaFoldDB" id="A0A517W164"/>
<organism evidence="2 3">
    <name type="scientific">Gimesia aquarii</name>
    <dbReference type="NCBI Taxonomy" id="2527964"/>
    <lineage>
        <taxon>Bacteria</taxon>
        <taxon>Pseudomonadati</taxon>
        <taxon>Planctomycetota</taxon>
        <taxon>Planctomycetia</taxon>
        <taxon>Planctomycetales</taxon>
        <taxon>Planctomycetaceae</taxon>
        <taxon>Gimesia</taxon>
    </lineage>
</organism>
<evidence type="ECO:0000256" key="1">
    <source>
        <dbReference type="SAM" id="Phobius"/>
    </source>
</evidence>
<keyword evidence="1" id="KW-0472">Membrane</keyword>
<dbReference type="EMBL" id="CP037920">
    <property type="protein sequence ID" value="QDT98976.1"/>
    <property type="molecule type" value="Genomic_DNA"/>
</dbReference>
<evidence type="ECO:0000313" key="3">
    <source>
        <dbReference type="Proteomes" id="UP000318704"/>
    </source>
</evidence>
<sequence>MKTYIFILFVSVVVVTMNSHLVRAEEKSLTTFAEIIELVQENEHLYEDIDVKVQFTYTAGDSKNVKTKITNTPKTSSKKTGFISTSQELSTIWYVGQNEMFHGSKTGNSSYSDNSSRQLNDVKMYDGKITKLKDSQNLVNIIKGEVYDIHQIRPHMFFLRRRHIYTSLSTYLSGTEAMAASPRTNWKSNISLKNTYQGVVDFNGLKCHKVWITSLVNDIPSSRWELWLAEEKNYIPARLFAYTFRFSETEPVGEAQVLNWDEIKSGIWFPMKTEYTAYNKASIRDGGKKKIQWKESYITEKVSLEPEYDLAFFQDLKIPDGALVYEVEDEKIIRSYRKGSLSDSKVTTGSAKENWWSNPFILINTAFVMCIIGYVILKRNTENKAQPPQEFKQ</sequence>